<evidence type="ECO:0000256" key="2">
    <source>
        <dbReference type="ARBA" id="ARBA00008779"/>
    </source>
</evidence>
<evidence type="ECO:0000313" key="5">
    <source>
        <dbReference type="Proteomes" id="UP000677054"/>
    </source>
</evidence>
<protein>
    <recommendedName>
        <fullName evidence="3">Sulfatase N-terminal domain-containing protein</fullName>
    </recommendedName>
</protein>
<comment type="cofactor">
    <cofactor evidence="1">
        <name>Ca(2+)</name>
        <dbReference type="ChEBI" id="CHEBI:29108"/>
    </cofactor>
</comment>
<organism evidence="4">
    <name type="scientific">Darwinula stevensoni</name>
    <dbReference type="NCBI Taxonomy" id="69355"/>
    <lineage>
        <taxon>Eukaryota</taxon>
        <taxon>Metazoa</taxon>
        <taxon>Ecdysozoa</taxon>
        <taxon>Arthropoda</taxon>
        <taxon>Crustacea</taxon>
        <taxon>Oligostraca</taxon>
        <taxon>Ostracoda</taxon>
        <taxon>Podocopa</taxon>
        <taxon>Podocopida</taxon>
        <taxon>Darwinulocopina</taxon>
        <taxon>Darwinuloidea</taxon>
        <taxon>Darwinulidae</taxon>
        <taxon>Darwinula</taxon>
    </lineage>
</organism>
<dbReference type="Proteomes" id="UP000677054">
    <property type="component" value="Unassembled WGS sequence"/>
</dbReference>
<dbReference type="PANTHER" id="PTHR43108:SF6">
    <property type="entry name" value="N-SULPHOGLUCOSAMINE SULPHOHYDROLASE"/>
    <property type="match status" value="1"/>
</dbReference>
<sequence>MPCSLLPAYQVYPVFLILHDVKFRAVARPKRATGAKPDGRVLISVYLAESSHERDLWIKWEPWEGQTRLGAQGIIGKKHVGPGRVYRFDYEETEENNSVLQVGRNITKMKLLVREFLARQNSSQPFFLYVAFHDPHRCGHSHPEYGPFCERFGDGSPGMGRIPDWDPHVFPASQIPVPEFLPDTPRAREDLAAYFTIIDRLDQGIGLILKELKDFGFHENTLVIYSSDNGPPFPDGRTNLYEPGVQIPLVIRSPYLPRQRPKSPAFVSLLDVMPTILDWFEIPLPKYRIFGGKHDPIVTLSGRSLLPLLDPQQQPNDGSLRPIVEFFVCTHRLGSFDKQLRTRIRIVSGVEQGNRYSFGGRGS</sequence>
<dbReference type="OrthoDB" id="10012954at2759"/>
<dbReference type="GO" id="GO:0016250">
    <property type="term" value="F:N-sulfoglucosamine sulfohydrolase activity"/>
    <property type="evidence" value="ECO:0007669"/>
    <property type="project" value="TreeGrafter"/>
</dbReference>
<dbReference type="PANTHER" id="PTHR43108">
    <property type="entry name" value="N-ACETYLGLUCOSAMINE-6-SULFATASE FAMILY MEMBER"/>
    <property type="match status" value="1"/>
</dbReference>
<dbReference type="EMBL" id="CAJPEV010004680">
    <property type="protein sequence ID" value="CAG0902158.1"/>
    <property type="molecule type" value="Genomic_DNA"/>
</dbReference>
<proteinExistence type="inferred from homology"/>
<dbReference type="Gene3D" id="3.40.720.10">
    <property type="entry name" value="Alkaline Phosphatase, subunit A"/>
    <property type="match status" value="1"/>
</dbReference>
<name>A0A7R9AEA0_9CRUS</name>
<keyword evidence="5" id="KW-1185">Reference proteome</keyword>
<evidence type="ECO:0000259" key="3">
    <source>
        <dbReference type="Pfam" id="PF00884"/>
    </source>
</evidence>
<dbReference type="AlphaFoldDB" id="A0A7R9AEA0"/>
<dbReference type="GO" id="GO:0006027">
    <property type="term" value="P:glycosaminoglycan catabolic process"/>
    <property type="evidence" value="ECO:0007669"/>
    <property type="project" value="TreeGrafter"/>
</dbReference>
<dbReference type="GO" id="GO:0030200">
    <property type="term" value="P:heparan sulfate proteoglycan catabolic process"/>
    <property type="evidence" value="ECO:0007669"/>
    <property type="project" value="TreeGrafter"/>
</dbReference>
<accession>A0A7R9AEA0</accession>
<dbReference type="InterPro" id="IPR000917">
    <property type="entry name" value="Sulfatase_N"/>
</dbReference>
<dbReference type="EMBL" id="LR904197">
    <property type="protein sequence ID" value="CAD7252656.1"/>
    <property type="molecule type" value="Genomic_DNA"/>
</dbReference>
<comment type="similarity">
    <text evidence="2">Belongs to the sulfatase family.</text>
</comment>
<feature type="domain" description="Sulfatase N-terminal" evidence="3">
    <location>
        <begin position="109"/>
        <end position="281"/>
    </location>
</feature>
<evidence type="ECO:0000313" key="4">
    <source>
        <dbReference type="EMBL" id="CAD7252656.1"/>
    </source>
</evidence>
<dbReference type="Pfam" id="PF00884">
    <property type="entry name" value="Sulfatase"/>
    <property type="match status" value="1"/>
</dbReference>
<dbReference type="SUPFAM" id="SSF53649">
    <property type="entry name" value="Alkaline phosphatase-like"/>
    <property type="match status" value="1"/>
</dbReference>
<reference evidence="4" key="1">
    <citation type="submission" date="2020-11" db="EMBL/GenBank/DDBJ databases">
        <authorList>
            <person name="Tran Van P."/>
        </authorList>
    </citation>
    <scope>NUCLEOTIDE SEQUENCE</scope>
</reference>
<gene>
    <name evidence="4" type="ORF">DSTB1V02_LOCUS12412</name>
</gene>
<evidence type="ECO:0000256" key="1">
    <source>
        <dbReference type="ARBA" id="ARBA00001913"/>
    </source>
</evidence>
<dbReference type="InterPro" id="IPR017850">
    <property type="entry name" value="Alkaline_phosphatase_core_sf"/>
</dbReference>